<dbReference type="OrthoDB" id="9780153at2"/>
<dbReference type="InterPro" id="IPR039420">
    <property type="entry name" value="WalR-like"/>
</dbReference>
<evidence type="ECO:0000256" key="2">
    <source>
        <dbReference type="ARBA" id="ARBA00023015"/>
    </source>
</evidence>
<evidence type="ECO:0000259" key="7">
    <source>
        <dbReference type="PROSITE" id="PS50110"/>
    </source>
</evidence>
<evidence type="ECO:0000256" key="5">
    <source>
        <dbReference type="PROSITE-ProRule" id="PRU00169"/>
    </source>
</evidence>
<accession>A0A2J6NMB5</accession>
<evidence type="ECO:0000256" key="1">
    <source>
        <dbReference type="ARBA" id="ARBA00022553"/>
    </source>
</evidence>
<evidence type="ECO:0000256" key="3">
    <source>
        <dbReference type="ARBA" id="ARBA00023125"/>
    </source>
</evidence>
<dbReference type="SUPFAM" id="SSF46894">
    <property type="entry name" value="C-terminal effector domain of the bipartite response regulators"/>
    <property type="match status" value="1"/>
</dbReference>
<keyword evidence="1" id="KW-0597">Phosphoprotein</keyword>
<name>A0A2J6NMB5_9LACO</name>
<evidence type="ECO:0000259" key="6">
    <source>
        <dbReference type="PROSITE" id="PS50043"/>
    </source>
</evidence>
<proteinExistence type="predicted"/>
<dbReference type="EMBL" id="PNFV01000005">
    <property type="protein sequence ID" value="PMB82469.1"/>
    <property type="molecule type" value="Genomic_DNA"/>
</dbReference>
<dbReference type="CDD" id="cd17535">
    <property type="entry name" value="REC_NarL-like"/>
    <property type="match status" value="1"/>
</dbReference>
<dbReference type="RefSeq" id="WP_104688718.1">
    <property type="nucleotide sequence ID" value="NZ_JBKTHY010000002.1"/>
</dbReference>
<gene>
    <name evidence="8" type="ORF">CK797_05310</name>
</gene>
<dbReference type="PROSITE" id="PS50110">
    <property type="entry name" value="RESPONSE_REGULATORY"/>
    <property type="match status" value="1"/>
</dbReference>
<reference evidence="8 9" key="1">
    <citation type="submission" date="2017-09" db="EMBL/GenBank/DDBJ databases">
        <title>Bacterial strain isolated from the female urinary microbiota.</title>
        <authorList>
            <person name="Thomas-White K."/>
            <person name="Kumar N."/>
            <person name="Forster S."/>
            <person name="Putonti C."/>
            <person name="Lawley T."/>
            <person name="Wolfe A.J."/>
        </authorList>
    </citation>
    <scope>NUCLEOTIDE SEQUENCE [LARGE SCALE GENOMIC DNA]</scope>
    <source>
        <strain evidence="8 9">UMB0683</strain>
    </source>
</reference>
<evidence type="ECO:0000313" key="9">
    <source>
        <dbReference type="Proteomes" id="UP000239920"/>
    </source>
</evidence>
<dbReference type="PANTHER" id="PTHR43214:SF37">
    <property type="entry name" value="TRANSCRIPTIONAL REGULATORY PROTEIN YDFI"/>
    <property type="match status" value="1"/>
</dbReference>
<dbReference type="InterPro" id="IPR016032">
    <property type="entry name" value="Sig_transdc_resp-reg_C-effctor"/>
</dbReference>
<dbReference type="Gene3D" id="3.40.50.2300">
    <property type="match status" value="1"/>
</dbReference>
<keyword evidence="4" id="KW-0804">Transcription</keyword>
<evidence type="ECO:0000256" key="4">
    <source>
        <dbReference type="ARBA" id="ARBA00023163"/>
    </source>
</evidence>
<dbReference type="PROSITE" id="PS00622">
    <property type="entry name" value="HTH_LUXR_1"/>
    <property type="match status" value="1"/>
</dbReference>
<dbReference type="GO" id="GO:0003677">
    <property type="term" value="F:DNA binding"/>
    <property type="evidence" value="ECO:0007669"/>
    <property type="project" value="UniProtKB-KW"/>
</dbReference>
<dbReference type="PROSITE" id="PS50043">
    <property type="entry name" value="HTH_LUXR_2"/>
    <property type="match status" value="1"/>
</dbReference>
<dbReference type="PRINTS" id="PR00038">
    <property type="entry name" value="HTHLUXR"/>
</dbReference>
<dbReference type="AlphaFoldDB" id="A0A2J6NMB5"/>
<dbReference type="InterPro" id="IPR011006">
    <property type="entry name" value="CheY-like_superfamily"/>
</dbReference>
<keyword evidence="3 8" id="KW-0238">DNA-binding</keyword>
<dbReference type="CDD" id="cd06170">
    <property type="entry name" value="LuxR_C_like"/>
    <property type="match status" value="1"/>
</dbReference>
<dbReference type="InterPro" id="IPR058245">
    <property type="entry name" value="NreC/VraR/RcsB-like_REC"/>
</dbReference>
<dbReference type="InterPro" id="IPR000792">
    <property type="entry name" value="Tscrpt_reg_LuxR_C"/>
</dbReference>
<dbReference type="SMART" id="SM00421">
    <property type="entry name" value="HTH_LUXR"/>
    <property type="match status" value="1"/>
</dbReference>
<sequence>MKNVLIADNHAIVRLGLNTLLDSLSDFQVICQVDNGVDAYMQIEQGNVDILISGLAMPPGESGLLTTKRVHDAFPNVQIMILSGCEDQSLINQAIHNGAKSYIFKSSPTSEIVTGLYHLANGERYLDNNIMITKQDLAEINYGNTAIDMAGYQGLSKRERELFPFIALGYSNKEIAKKLFISTKTVEAHKASIMRKLALDNQAALIRYAVHHHLINF</sequence>
<feature type="domain" description="Response regulatory" evidence="7">
    <location>
        <begin position="3"/>
        <end position="120"/>
    </location>
</feature>
<dbReference type="SMART" id="SM00448">
    <property type="entry name" value="REC"/>
    <property type="match status" value="1"/>
</dbReference>
<comment type="caution">
    <text evidence="5">Lacks conserved residue(s) required for the propagation of feature annotation.</text>
</comment>
<dbReference type="GO" id="GO:0000160">
    <property type="term" value="P:phosphorelay signal transduction system"/>
    <property type="evidence" value="ECO:0007669"/>
    <property type="project" value="InterPro"/>
</dbReference>
<keyword evidence="2" id="KW-0805">Transcription regulation</keyword>
<feature type="domain" description="HTH luxR-type" evidence="6">
    <location>
        <begin position="148"/>
        <end position="213"/>
    </location>
</feature>
<dbReference type="Proteomes" id="UP000239920">
    <property type="component" value="Unassembled WGS sequence"/>
</dbReference>
<evidence type="ECO:0000313" key="8">
    <source>
        <dbReference type="EMBL" id="PMB82469.1"/>
    </source>
</evidence>
<organism evidence="8 9">
    <name type="scientific">Limosilactobacillus pontis</name>
    <dbReference type="NCBI Taxonomy" id="35787"/>
    <lineage>
        <taxon>Bacteria</taxon>
        <taxon>Bacillati</taxon>
        <taxon>Bacillota</taxon>
        <taxon>Bacilli</taxon>
        <taxon>Lactobacillales</taxon>
        <taxon>Lactobacillaceae</taxon>
        <taxon>Limosilactobacillus</taxon>
    </lineage>
</organism>
<dbReference type="Pfam" id="PF00072">
    <property type="entry name" value="Response_reg"/>
    <property type="match status" value="1"/>
</dbReference>
<dbReference type="PANTHER" id="PTHR43214">
    <property type="entry name" value="TWO-COMPONENT RESPONSE REGULATOR"/>
    <property type="match status" value="1"/>
</dbReference>
<comment type="caution">
    <text evidence="8">The sequence shown here is derived from an EMBL/GenBank/DDBJ whole genome shotgun (WGS) entry which is preliminary data.</text>
</comment>
<protein>
    <submittedName>
        <fullName evidence="8">DNA-binding response regulator</fullName>
    </submittedName>
</protein>
<dbReference type="GO" id="GO:0006355">
    <property type="term" value="P:regulation of DNA-templated transcription"/>
    <property type="evidence" value="ECO:0007669"/>
    <property type="project" value="InterPro"/>
</dbReference>
<dbReference type="Pfam" id="PF00196">
    <property type="entry name" value="GerE"/>
    <property type="match status" value="1"/>
</dbReference>
<dbReference type="SUPFAM" id="SSF52172">
    <property type="entry name" value="CheY-like"/>
    <property type="match status" value="1"/>
</dbReference>
<dbReference type="InterPro" id="IPR001789">
    <property type="entry name" value="Sig_transdc_resp-reg_receiver"/>
</dbReference>